<feature type="compositionally biased region" description="Polar residues" evidence="1">
    <location>
        <begin position="1576"/>
        <end position="1585"/>
    </location>
</feature>
<feature type="compositionally biased region" description="Basic and acidic residues" evidence="1">
    <location>
        <begin position="1373"/>
        <end position="1390"/>
    </location>
</feature>
<feature type="compositionally biased region" description="Polar residues" evidence="1">
    <location>
        <begin position="505"/>
        <end position="544"/>
    </location>
</feature>
<feature type="compositionally biased region" description="Basic and acidic residues" evidence="1">
    <location>
        <begin position="1225"/>
        <end position="1244"/>
    </location>
</feature>
<feature type="compositionally biased region" description="Polar residues" evidence="1">
    <location>
        <begin position="1464"/>
        <end position="1475"/>
    </location>
</feature>
<feature type="compositionally biased region" description="Polar residues" evidence="1">
    <location>
        <begin position="904"/>
        <end position="918"/>
    </location>
</feature>
<proteinExistence type="predicted"/>
<feature type="compositionally biased region" description="Basic and acidic residues" evidence="1">
    <location>
        <begin position="995"/>
        <end position="1012"/>
    </location>
</feature>
<sequence length="1646" mass="176426">MASLPATPDLSSHVDPISGKPSEMKKNPEARFLPSQMNPTQSAQHHSRRSTLSQEFQPSHAFDDPRSPDVRSLASTEQDVPGAFPTERMLARQNAEHAEAAPPPSTLDEIKHAAEVLGDYAKMYLPSSVGAYIGSKEEDLSEGESTEIDRETEYPSTEVPSGSRVGVGSLPGKATEPAVAALPEEKASLRFNAMTVPDSGPMSRARRAPFPPSDQVPRGGVGSLPGTPDESDVARLPEERKHLPEISSVDSHAPSSAAPRKQVSQEFPLPQRPSKSTNPFRNGQFGTISAGPTKPTYAEREVTDPEEVVAITPSPPCGDSNVPGLKEPHATPAQRRTLTPGGHGISREPSMAIGRQVVSGEELETLLEKEGITPRSMLREPGPYYFIEKFSVISRLIMNLILESNAVSEGSSAGMSPVPPDIPSPYQTKFVTQDDIPSSARGVRATEVFESPANRHGGVERGNPTSREAVRPFEEGSDSSPSSAAFRPASGAGAAIPIVPAIVQQSGGQNRSQVPPTGYPVTQSSMTPSPSKTPVSEASDPSTRSQERESPRKTKGRGKSEKAKYGKEREESEEGKEKSKSWLPKLSDWFRGRKSKSPSKRGRARGSRETSEELEGSPERAVGKGVDQAVEDRSALAEDRAGLTQQRVLGEEELKERNLAFHVMSIALQRLHSREDVLSPQQPSIVNEPLSATTKAPPGKSPSPAFVGADTLPQQPVHPSRAAAEAPSSGGVGIYRPPHRRSHSHPGSHSPVIPKHVPAHFDETIGPLPEHVEQRSGKELPSREKPGGSRVGVGSLPGDEEEEGVTLAPEERLVPSAMVKSASIPHTPLPEGLANQSRMPVDVPSASNVALGMYGGQSSQADRSVEERPLPPAPVVPQQPPQQLPSVSRGVETQPAGIAYFPAQQPSVAGYPTQTTVPAQYRQERDRLGSDDEHRSRLTEKEVQTENPRLQGKQLQTEGVQTAPVFSYPAQGPTTRVGRAPETVRSPSSGFLSLEHARQEEQERQREIESGQRKTIFTAGERQRDHVGFVPGLPSQREDLVGRSQAGPSVTYRRRSPPPTDMSTSFDNTSSTQRGIPTTTFSRHEDSASPSMPEQRSVPLGMEPGIADSTVVGQAPPPSPPHPHSGDLSVRVMPEKRSVPLGMEPGIAESKPASTSLPPAQYTYEQRDIGTGPSRATGTRGRPEVQRREPHRKTPPHQPSKNADERGFMSGLAHGAEEAVYDAGDTLRKHVPESVGEHLPHHDQPQSVVKPQEPSSSTPSRGVPRPPDEPSLATQRQAQRTTSSQPVPVHPVHKVTTESGVVPPGAQIRAQQRDVQRDIDNLKDRQSQGVLLTTSSAIQSSGIATTQARHPVSLVLHGSTPLGTPPHPSRSSSAEDVRIEDVRSEDDKPPRAPFSTHEQISGRPSDVIPEIQEEYVRSIVYEPGEMVATGGTLPGYPGPAALSALIGERIYDEHMRAAGAGEPIQTTTDTLQRQVPTIEPEVPHAKASVTARAADDEQPDFASAPPSSQPQSTLEPRPTNLTELLVSHERVPRTVSNISTATQRGSTSELGSPLTSAPVRGVDLTGGVGVSSLSGQPATSPTRLRSTLREEVLPRGQQAAHSERELKSTQTRIPRLAAGPSTARGSSGKGFGVDDLGPARGTEKKV</sequence>
<feature type="compositionally biased region" description="Basic and acidic residues" evidence="1">
    <location>
        <begin position="630"/>
        <end position="641"/>
    </location>
</feature>
<evidence type="ECO:0000313" key="3">
    <source>
        <dbReference type="Proteomes" id="UP001213000"/>
    </source>
</evidence>
<feature type="compositionally biased region" description="Basic and acidic residues" evidence="1">
    <location>
        <begin position="545"/>
        <end position="580"/>
    </location>
</feature>
<feature type="region of interest" description="Disordered" evidence="1">
    <location>
        <begin position="135"/>
        <end position="177"/>
    </location>
</feature>
<feature type="compositionally biased region" description="Polar residues" evidence="1">
    <location>
        <begin position="1245"/>
        <end position="1260"/>
    </location>
</feature>
<feature type="region of interest" description="Disordered" evidence="1">
    <location>
        <begin position="676"/>
        <end position="812"/>
    </location>
</feature>
<feature type="compositionally biased region" description="Basic and acidic residues" evidence="1">
    <location>
        <begin position="606"/>
        <end position="622"/>
    </location>
</feature>
<accession>A0AAD5VKD3</accession>
<feature type="region of interest" description="Disordered" evidence="1">
    <location>
        <begin position="848"/>
        <end position="890"/>
    </location>
</feature>
<dbReference type="EMBL" id="JANIEX010001113">
    <property type="protein sequence ID" value="KAJ3560764.1"/>
    <property type="molecule type" value="Genomic_DNA"/>
</dbReference>
<feature type="compositionally biased region" description="Basic and acidic residues" evidence="1">
    <location>
        <begin position="1311"/>
        <end position="1326"/>
    </location>
</feature>
<feature type="compositionally biased region" description="Low complexity" evidence="1">
    <location>
        <begin position="478"/>
        <end position="489"/>
    </location>
</feature>
<dbReference type="Proteomes" id="UP001213000">
    <property type="component" value="Unassembled WGS sequence"/>
</dbReference>
<feature type="compositionally biased region" description="Basic and acidic residues" evidence="1">
    <location>
        <begin position="922"/>
        <end position="944"/>
    </location>
</feature>
<gene>
    <name evidence="2" type="ORF">NP233_g10622</name>
</gene>
<feature type="compositionally biased region" description="Basic residues" evidence="1">
    <location>
        <begin position="737"/>
        <end position="746"/>
    </location>
</feature>
<feature type="compositionally biased region" description="Polar residues" evidence="1">
    <location>
        <begin position="35"/>
        <end position="57"/>
    </location>
</feature>
<feature type="region of interest" description="Disordered" evidence="1">
    <location>
        <begin position="1"/>
        <end position="107"/>
    </location>
</feature>
<feature type="region of interest" description="Disordered" evidence="1">
    <location>
        <begin position="505"/>
        <end position="642"/>
    </location>
</feature>
<feature type="compositionally biased region" description="Pro residues" evidence="1">
    <location>
        <begin position="870"/>
        <end position="883"/>
    </location>
</feature>
<reference evidence="2" key="1">
    <citation type="submission" date="2022-07" db="EMBL/GenBank/DDBJ databases">
        <title>Genome Sequence of Leucocoprinus birnbaumii.</title>
        <authorList>
            <person name="Buettner E."/>
        </authorList>
    </citation>
    <scope>NUCLEOTIDE SEQUENCE</scope>
    <source>
        <strain evidence="2">VT141</strain>
    </source>
</reference>
<feature type="compositionally biased region" description="Polar residues" evidence="1">
    <location>
        <begin position="1061"/>
        <end position="1081"/>
    </location>
</feature>
<feature type="compositionally biased region" description="Polar residues" evidence="1">
    <location>
        <begin position="679"/>
        <end position="694"/>
    </location>
</feature>
<feature type="region of interest" description="Disordered" evidence="1">
    <location>
        <begin position="1460"/>
        <end position="1646"/>
    </location>
</feature>
<comment type="caution">
    <text evidence="2">The sequence shown here is derived from an EMBL/GenBank/DDBJ whole genome shotgun (WGS) entry which is preliminary data.</text>
</comment>
<feature type="compositionally biased region" description="Low complexity" evidence="1">
    <location>
        <begin position="1502"/>
        <end position="1512"/>
    </location>
</feature>
<feature type="compositionally biased region" description="Polar residues" evidence="1">
    <location>
        <begin position="1534"/>
        <end position="1555"/>
    </location>
</feature>
<feature type="compositionally biased region" description="Basic residues" evidence="1">
    <location>
        <begin position="592"/>
        <end position="605"/>
    </location>
</feature>
<feature type="region of interest" description="Disordered" evidence="1">
    <location>
        <begin position="903"/>
        <end position="1330"/>
    </location>
</feature>
<feature type="compositionally biased region" description="Polar residues" evidence="1">
    <location>
        <begin position="273"/>
        <end position="287"/>
    </location>
</feature>
<feature type="compositionally biased region" description="Polar residues" evidence="1">
    <location>
        <begin position="945"/>
        <end position="960"/>
    </location>
</feature>
<feature type="compositionally biased region" description="Low complexity" evidence="1">
    <location>
        <begin position="1273"/>
        <end position="1287"/>
    </location>
</feature>
<feature type="region of interest" description="Disordered" evidence="1">
    <location>
        <begin position="1357"/>
        <end position="1409"/>
    </location>
</feature>
<organism evidence="2 3">
    <name type="scientific">Leucocoprinus birnbaumii</name>
    <dbReference type="NCBI Taxonomy" id="56174"/>
    <lineage>
        <taxon>Eukaryota</taxon>
        <taxon>Fungi</taxon>
        <taxon>Dikarya</taxon>
        <taxon>Basidiomycota</taxon>
        <taxon>Agaricomycotina</taxon>
        <taxon>Agaricomycetes</taxon>
        <taxon>Agaricomycetidae</taxon>
        <taxon>Agaricales</taxon>
        <taxon>Agaricineae</taxon>
        <taxon>Agaricaceae</taxon>
        <taxon>Leucocoprinus</taxon>
    </lineage>
</organism>
<feature type="compositionally biased region" description="Basic and acidic residues" evidence="1">
    <location>
        <begin position="232"/>
        <end position="244"/>
    </location>
</feature>
<feature type="region of interest" description="Disordered" evidence="1">
    <location>
        <begin position="447"/>
        <end position="489"/>
    </location>
</feature>
<name>A0AAD5VKD3_9AGAR</name>
<protein>
    <submittedName>
        <fullName evidence="2">Uncharacterized protein</fullName>
    </submittedName>
</protein>
<evidence type="ECO:0000313" key="2">
    <source>
        <dbReference type="EMBL" id="KAJ3560764.1"/>
    </source>
</evidence>
<evidence type="ECO:0000256" key="1">
    <source>
        <dbReference type="SAM" id="MobiDB-lite"/>
    </source>
</evidence>
<feature type="compositionally biased region" description="Basic and acidic residues" evidence="1">
    <location>
        <begin position="770"/>
        <end position="787"/>
    </location>
</feature>
<keyword evidence="3" id="KW-1185">Reference proteome</keyword>
<feature type="region of interest" description="Disordered" evidence="1">
    <location>
        <begin position="194"/>
        <end position="348"/>
    </location>
</feature>